<evidence type="ECO:0000313" key="3">
    <source>
        <dbReference type="Proteomes" id="UP000722485"/>
    </source>
</evidence>
<keyword evidence="3" id="KW-1185">Reference proteome</keyword>
<dbReference type="Gene3D" id="3.40.50.1580">
    <property type="entry name" value="Nucleoside phosphorylase domain"/>
    <property type="match status" value="1"/>
</dbReference>
<dbReference type="AlphaFoldDB" id="A0A9P5HNG1"/>
<dbReference type="OrthoDB" id="20872at2759"/>
<accession>A0A9P5HNG1</accession>
<dbReference type="SUPFAM" id="SSF53167">
    <property type="entry name" value="Purine and uridine phosphorylases"/>
    <property type="match status" value="1"/>
</dbReference>
<organism evidence="2 3">
    <name type="scientific">Cylindrodendrum hubeiense</name>
    <dbReference type="NCBI Taxonomy" id="595255"/>
    <lineage>
        <taxon>Eukaryota</taxon>
        <taxon>Fungi</taxon>
        <taxon>Dikarya</taxon>
        <taxon>Ascomycota</taxon>
        <taxon>Pezizomycotina</taxon>
        <taxon>Sordariomycetes</taxon>
        <taxon>Hypocreomycetidae</taxon>
        <taxon>Hypocreales</taxon>
        <taxon>Nectriaceae</taxon>
        <taxon>Cylindrodendrum</taxon>
    </lineage>
</organism>
<reference evidence="2" key="1">
    <citation type="submission" date="2020-03" db="EMBL/GenBank/DDBJ databases">
        <title>Draft Genome Sequence of Cylindrodendrum hubeiense.</title>
        <authorList>
            <person name="Buettner E."/>
            <person name="Kellner H."/>
        </authorList>
    </citation>
    <scope>NUCLEOTIDE SEQUENCE</scope>
    <source>
        <strain evidence="2">IHI 201604</strain>
    </source>
</reference>
<sequence>MASPGRPTVRDEFHIAIICALPIEADAITLLFDHLWDDDDNPYGRTPGDTNTYTTGRIGLHNVVLFVLPNMGISGAAAATVGLRSSYRSLELALLVGICGGVPKIAGDDAFLGDVVVSKTIVQYDYGRQYPGNFAMKKTVEDSLGRANKDIRSLLASFETRRGMKLLQTKATEHLKRLQKAAATNNLQSGGRRRRKQPDYVYPGIAEDKLYPPEYTHVHRESCELCLGGSGDFCLLASKASCADTKCDEAKLVTREFPFEDGESYIPEIFIGNIGSGNAVMKSGQDRDRIAATHDLIAFEMEGAGAWDEVPCIVIKGICDYADSHKNKIWQDFAAATAASVAKAVLERYVVNDEALAQARGLKAPTSGKN</sequence>
<dbReference type="InterPro" id="IPR035994">
    <property type="entry name" value="Nucleoside_phosphorylase_sf"/>
</dbReference>
<feature type="domain" description="Nucleoside phosphorylase" evidence="1">
    <location>
        <begin position="15"/>
        <end position="165"/>
    </location>
</feature>
<comment type="caution">
    <text evidence="2">The sequence shown here is derived from an EMBL/GenBank/DDBJ whole genome shotgun (WGS) entry which is preliminary data.</text>
</comment>
<dbReference type="GO" id="GO:0003824">
    <property type="term" value="F:catalytic activity"/>
    <property type="evidence" value="ECO:0007669"/>
    <property type="project" value="InterPro"/>
</dbReference>
<proteinExistence type="predicted"/>
<gene>
    <name evidence="2" type="ORF">G7Z17_g10</name>
</gene>
<evidence type="ECO:0000259" key="1">
    <source>
        <dbReference type="Pfam" id="PF01048"/>
    </source>
</evidence>
<protein>
    <recommendedName>
        <fullName evidence="1">Nucleoside phosphorylase domain-containing protein</fullName>
    </recommendedName>
</protein>
<dbReference type="EMBL" id="JAANBB010000001">
    <property type="protein sequence ID" value="KAF7558202.1"/>
    <property type="molecule type" value="Genomic_DNA"/>
</dbReference>
<dbReference type="PANTHER" id="PTHR46082">
    <property type="entry name" value="ATP/GTP-BINDING PROTEIN-RELATED"/>
    <property type="match status" value="1"/>
</dbReference>
<dbReference type="Pfam" id="PF01048">
    <property type="entry name" value="PNP_UDP_1"/>
    <property type="match status" value="1"/>
</dbReference>
<name>A0A9P5HNG1_9HYPO</name>
<dbReference type="Proteomes" id="UP000722485">
    <property type="component" value="Unassembled WGS sequence"/>
</dbReference>
<dbReference type="PANTHER" id="PTHR46082:SF6">
    <property type="entry name" value="AAA+ ATPASE DOMAIN-CONTAINING PROTEIN-RELATED"/>
    <property type="match status" value="1"/>
</dbReference>
<dbReference type="GO" id="GO:0009116">
    <property type="term" value="P:nucleoside metabolic process"/>
    <property type="evidence" value="ECO:0007669"/>
    <property type="project" value="InterPro"/>
</dbReference>
<evidence type="ECO:0000313" key="2">
    <source>
        <dbReference type="EMBL" id="KAF7558202.1"/>
    </source>
</evidence>
<dbReference type="InterPro" id="IPR053137">
    <property type="entry name" value="NLR-like"/>
</dbReference>
<dbReference type="InterPro" id="IPR000845">
    <property type="entry name" value="Nucleoside_phosphorylase_d"/>
</dbReference>